<evidence type="ECO:0000313" key="6">
    <source>
        <dbReference type="EMBL" id="BBM84884.1"/>
    </source>
</evidence>
<feature type="domain" description="PPIase cyclophilin-type" evidence="5">
    <location>
        <begin position="511"/>
        <end position="648"/>
    </location>
</feature>
<protein>
    <recommendedName>
        <fullName evidence="2">peptidylprolyl isomerase</fullName>
        <ecNumber evidence="2">5.2.1.8</ecNumber>
    </recommendedName>
</protein>
<evidence type="ECO:0000256" key="2">
    <source>
        <dbReference type="ARBA" id="ARBA00013194"/>
    </source>
</evidence>
<sequence>MFRCIIIMLSISCLFAQVETLKKDIYLWQYQRQGVAKLHSLLEHENHNIRLLSVKALGQIQNPNSIGNIAKCLKDSDQNVRMHAAFALGQMWNEASELFLLQALETEKSLAVVNIIIEALGKVGTEKTIKKFIEMFSQKKSPHTEAIAYSCGLLTYRGAHNDSLIRQLIASSLRSSAKARGHISYALMRAKEPRTANHLLQLLYDKNPYCRMNAARGIGYIKNPKTLAHLYVAMNDKDMRVAVNALNALRSFSSVDVTKIVPLVHHKNHHISLTTIGVIGDLKLDAHQQLLKIFPESDGIKKGQILVALAKIKPQACIQQIASLEKPSVLLRAKIAEALGFIDNKASVTKLRQMLTTKNNYILQMVVASLGKISCDDTTEDIVASLKSRDMAVITYAAEALTNKKALSTMPHLIEIYQQLSTPDDIEAMQAIINAVGKMTDSSHKKSIDFLQQVATDSHPLLSTMAREYLTKLKVTIPPSTNTPKVPKVLFTYEEICNLPDFTVEVVTNKGKFVIRPSVDEAPIAVYNFYQLIKKKFYHNLTFHRVVSNFVVQGGDPRGDGWGGPGYNIPCEYNMLRYKRGMVGMPLAGKDTGGCQLFITHSPQPHLNGKYTIFGEVINGMDVVDLIHTGDTIREMNIIVHKQQNKTK</sequence>
<dbReference type="InterPro" id="IPR011989">
    <property type="entry name" value="ARM-like"/>
</dbReference>
<dbReference type="OrthoDB" id="270889at2"/>
<dbReference type="PROSITE" id="PS00170">
    <property type="entry name" value="CSA_PPIASE_1"/>
    <property type="match status" value="1"/>
</dbReference>
<dbReference type="GO" id="GO:0003755">
    <property type="term" value="F:peptidyl-prolyl cis-trans isomerase activity"/>
    <property type="evidence" value="ECO:0007669"/>
    <property type="project" value="UniProtKB-KW"/>
</dbReference>
<dbReference type="RefSeq" id="WP_151969012.1">
    <property type="nucleotide sequence ID" value="NZ_AP019860.1"/>
</dbReference>
<dbReference type="Gene3D" id="1.25.10.10">
    <property type="entry name" value="Leucine-rich Repeat Variant"/>
    <property type="match status" value="3"/>
</dbReference>
<evidence type="ECO:0000256" key="3">
    <source>
        <dbReference type="ARBA" id="ARBA00023110"/>
    </source>
</evidence>
<keyword evidence="4 6" id="KW-0413">Isomerase</keyword>
<dbReference type="InterPro" id="IPR020892">
    <property type="entry name" value="Cyclophilin-type_PPIase_CS"/>
</dbReference>
<dbReference type="InterPro" id="IPR002130">
    <property type="entry name" value="Cyclophilin-type_PPIase_dom"/>
</dbReference>
<evidence type="ECO:0000256" key="4">
    <source>
        <dbReference type="ARBA" id="ARBA00023235"/>
    </source>
</evidence>
<keyword evidence="3" id="KW-0697">Rotamase</keyword>
<name>A0A5S9INB9_UABAM</name>
<dbReference type="GO" id="GO:0006457">
    <property type="term" value="P:protein folding"/>
    <property type="evidence" value="ECO:0007669"/>
    <property type="project" value="InterPro"/>
</dbReference>
<dbReference type="InterPro" id="IPR029000">
    <property type="entry name" value="Cyclophilin-like_dom_sf"/>
</dbReference>
<dbReference type="EC" id="5.2.1.8" evidence="2"/>
<gene>
    <name evidence="6" type="ORF">UABAM_03245</name>
</gene>
<keyword evidence="7" id="KW-1185">Reference proteome</keyword>
<comment type="similarity">
    <text evidence="1">Belongs to the cyclophilin-type PPIase family.</text>
</comment>
<accession>A0A5S9INB9</accession>
<dbReference type="InterPro" id="IPR044666">
    <property type="entry name" value="Cyclophilin_A-like"/>
</dbReference>
<dbReference type="PANTHER" id="PTHR45625">
    <property type="entry name" value="PEPTIDYL-PROLYL CIS-TRANS ISOMERASE-RELATED"/>
    <property type="match status" value="1"/>
</dbReference>
<dbReference type="PROSITE" id="PS50072">
    <property type="entry name" value="CSA_PPIASE_2"/>
    <property type="match status" value="1"/>
</dbReference>
<proteinExistence type="inferred from homology"/>
<dbReference type="Proteomes" id="UP000326354">
    <property type="component" value="Chromosome"/>
</dbReference>
<dbReference type="InterPro" id="IPR004155">
    <property type="entry name" value="PBS_lyase_HEAT"/>
</dbReference>
<dbReference type="Pfam" id="PF13646">
    <property type="entry name" value="HEAT_2"/>
    <property type="match status" value="3"/>
</dbReference>
<dbReference type="SUPFAM" id="SSF48371">
    <property type="entry name" value="ARM repeat"/>
    <property type="match status" value="1"/>
</dbReference>
<evidence type="ECO:0000259" key="5">
    <source>
        <dbReference type="PROSITE" id="PS50072"/>
    </source>
</evidence>
<evidence type="ECO:0000313" key="7">
    <source>
        <dbReference type="Proteomes" id="UP000326354"/>
    </source>
</evidence>
<dbReference type="KEGG" id="uam:UABAM_03245"/>
<dbReference type="SMART" id="SM00567">
    <property type="entry name" value="EZ_HEAT"/>
    <property type="match status" value="5"/>
</dbReference>
<dbReference type="Gene3D" id="2.40.100.10">
    <property type="entry name" value="Cyclophilin-like"/>
    <property type="match status" value="1"/>
</dbReference>
<evidence type="ECO:0000256" key="1">
    <source>
        <dbReference type="ARBA" id="ARBA00007365"/>
    </source>
</evidence>
<dbReference type="PANTHER" id="PTHR45625:SF4">
    <property type="entry name" value="PEPTIDYLPROLYL ISOMERASE DOMAIN AND WD REPEAT-CONTAINING PROTEIN 1"/>
    <property type="match status" value="1"/>
</dbReference>
<organism evidence="6 7">
    <name type="scientific">Uabimicrobium amorphum</name>
    <dbReference type="NCBI Taxonomy" id="2596890"/>
    <lineage>
        <taxon>Bacteria</taxon>
        <taxon>Pseudomonadati</taxon>
        <taxon>Planctomycetota</taxon>
        <taxon>Candidatus Uabimicrobiia</taxon>
        <taxon>Candidatus Uabimicrobiales</taxon>
        <taxon>Candidatus Uabimicrobiaceae</taxon>
        <taxon>Candidatus Uabimicrobium</taxon>
    </lineage>
</organism>
<reference evidence="6 7" key="1">
    <citation type="submission" date="2019-08" db="EMBL/GenBank/DDBJ databases">
        <title>Complete genome sequence of Candidatus Uab amorphum.</title>
        <authorList>
            <person name="Shiratori T."/>
            <person name="Suzuki S."/>
            <person name="Kakizawa Y."/>
            <person name="Ishida K."/>
        </authorList>
    </citation>
    <scope>NUCLEOTIDE SEQUENCE [LARGE SCALE GENOMIC DNA]</scope>
    <source>
        <strain evidence="6 7">SRT547</strain>
    </source>
</reference>
<dbReference type="SUPFAM" id="SSF50891">
    <property type="entry name" value="Cyclophilin-like"/>
    <property type="match status" value="1"/>
</dbReference>
<dbReference type="AlphaFoldDB" id="A0A5S9INB9"/>
<dbReference type="Pfam" id="PF00160">
    <property type="entry name" value="Pro_isomerase"/>
    <property type="match status" value="1"/>
</dbReference>
<dbReference type="InterPro" id="IPR016024">
    <property type="entry name" value="ARM-type_fold"/>
</dbReference>
<dbReference type="CDD" id="cd00317">
    <property type="entry name" value="cyclophilin"/>
    <property type="match status" value="1"/>
</dbReference>
<dbReference type="EMBL" id="AP019860">
    <property type="protein sequence ID" value="BBM84884.1"/>
    <property type="molecule type" value="Genomic_DNA"/>
</dbReference>